<dbReference type="Proteomes" id="UP001177140">
    <property type="component" value="Unassembled WGS sequence"/>
</dbReference>
<dbReference type="PANTHER" id="PTHR22951">
    <property type="entry name" value="CLATHRIN ASSEMBLY PROTEIN"/>
    <property type="match status" value="1"/>
</dbReference>
<keyword evidence="7" id="KW-1185">Reference proteome</keyword>
<dbReference type="GO" id="GO:0005905">
    <property type="term" value="C:clathrin-coated pit"/>
    <property type="evidence" value="ECO:0007669"/>
    <property type="project" value="TreeGrafter"/>
</dbReference>
<feature type="domain" description="ENTH" evidence="5">
    <location>
        <begin position="28"/>
        <end position="57"/>
    </location>
</feature>
<dbReference type="GO" id="GO:0032050">
    <property type="term" value="F:clathrin heavy chain binding"/>
    <property type="evidence" value="ECO:0007669"/>
    <property type="project" value="TreeGrafter"/>
</dbReference>
<protein>
    <recommendedName>
        <fullName evidence="5">ENTH domain-containing protein</fullName>
    </recommendedName>
</protein>
<evidence type="ECO:0000256" key="2">
    <source>
        <dbReference type="ARBA" id="ARBA00004555"/>
    </source>
</evidence>
<dbReference type="InterPro" id="IPR045192">
    <property type="entry name" value="AP180-like"/>
</dbReference>
<dbReference type="GO" id="GO:0006900">
    <property type="term" value="P:vesicle budding from membrane"/>
    <property type="evidence" value="ECO:0007669"/>
    <property type="project" value="TreeGrafter"/>
</dbReference>
<sequence>MSGGGGTQKSLRKALGAIKDSTTVGLAKVNSDYKELDIAIVRATNHVERPAKEKHIR</sequence>
<evidence type="ECO:0000313" key="6">
    <source>
        <dbReference type="EMBL" id="MCL7022911.1"/>
    </source>
</evidence>
<dbReference type="GO" id="GO:0000149">
    <property type="term" value="F:SNARE binding"/>
    <property type="evidence" value="ECO:0007669"/>
    <property type="project" value="TreeGrafter"/>
</dbReference>
<dbReference type="GO" id="GO:0005794">
    <property type="term" value="C:Golgi apparatus"/>
    <property type="evidence" value="ECO:0007669"/>
    <property type="project" value="UniProtKB-SubCell"/>
</dbReference>
<dbReference type="InterPro" id="IPR013809">
    <property type="entry name" value="ENTH"/>
</dbReference>
<comment type="caution">
    <text evidence="6">The sequence shown here is derived from an EMBL/GenBank/DDBJ whole genome shotgun (WGS) entry which is preliminary data.</text>
</comment>
<keyword evidence="3" id="KW-0333">Golgi apparatus</keyword>
<dbReference type="GO" id="GO:0005545">
    <property type="term" value="F:1-phosphatidylinositol binding"/>
    <property type="evidence" value="ECO:0007669"/>
    <property type="project" value="TreeGrafter"/>
</dbReference>
<dbReference type="GO" id="GO:0048268">
    <property type="term" value="P:clathrin coat assembly"/>
    <property type="evidence" value="ECO:0007669"/>
    <property type="project" value="InterPro"/>
</dbReference>
<dbReference type="InterPro" id="IPR008942">
    <property type="entry name" value="ENTH_VHS"/>
</dbReference>
<gene>
    <name evidence="6" type="ORF">MKW94_019793</name>
</gene>
<proteinExistence type="predicted"/>
<dbReference type="PROSITE" id="PS50942">
    <property type="entry name" value="ENTH"/>
    <property type="match status" value="1"/>
</dbReference>
<name>A0AA41UX97_PAPNU</name>
<dbReference type="PANTHER" id="PTHR22951:SF32">
    <property type="entry name" value="OS06G0175500 PROTEIN"/>
    <property type="match status" value="1"/>
</dbReference>
<organism evidence="6 7">
    <name type="scientific">Papaver nudicaule</name>
    <name type="common">Iceland poppy</name>
    <dbReference type="NCBI Taxonomy" id="74823"/>
    <lineage>
        <taxon>Eukaryota</taxon>
        <taxon>Viridiplantae</taxon>
        <taxon>Streptophyta</taxon>
        <taxon>Embryophyta</taxon>
        <taxon>Tracheophyta</taxon>
        <taxon>Spermatophyta</taxon>
        <taxon>Magnoliopsida</taxon>
        <taxon>Ranunculales</taxon>
        <taxon>Papaveraceae</taxon>
        <taxon>Papaveroideae</taxon>
        <taxon>Papaver</taxon>
    </lineage>
</organism>
<feature type="non-terminal residue" evidence="6">
    <location>
        <position position="1"/>
    </location>
</feature>
<reference evidence="6" key="1">
    <citation type="submission" date="2022-03" db="EMBL/GenBank/DDBJ databases">
        <title>A functionally conserved STORR gene fusion in Papaver species that diverged 16.8 million years ago.</title>
        <authorList>
            <person name="Catania T."/>
        </authorList>
    </citation>
    <scope>NUCLEOTIDE SEQUENCE</scope>
    <source>
        <strain evidence="6">S-191538</strain>
    </source>
</reference>
<comment type="subcellular location">
    <subcellularLocation>
        <location evidence="1">Cytoplasmic vesicle</location>
        <location evidence="1">Clathrin-coated vesicle</location>
    </subcellularLocation>
    <subcellularLocation>
        <location evidence="2">Golgi apparatus</location>
    </subcellularLocation>
</comment>
<keyword evidence="4" id="KW-0968">Cytoplasmic vesicle</keyword>
<accession>A0AA41UX97</accession>
<dbReference type="AlphaFoldDB" id="A0AA41UX97"/>
<evidence type="ECO:0000256" key="4">
    <source>
        <dbReference type="ARBA" id="ARBA00023329"/>
    </source>
</evidence>
<dbReference type="GO" id="GO:0030136">
    <property type="term" value="C:clathrin-coated vesicle"/>
    <property type="evidence" value="ECO:0007669"/>
    <property type="project" value="UniProtKB-SubCell"/>
</dbReference>
<evidence type="ECO:0000313" key="7">
    <source>
        <dbReference type="Proteomes" id="UP001177140"/>
    </source>
</evidence>
<evidence type="ECO:0000256" key="3">
    <source>
        <dbReference type="ARBA" id="ARBA00023034"/>
    </source>
</evidence>
<evidence type="ECO:0000256" key="1">
    <source>
        <dbReference type="ARBA" id="ARBA00004132"/>
    </source>
</evidence>
<dbReference type="EMBL" id="JAJJMA010016454">
    <property type="protein sequence ID" value="MCL7022911.1"/>
    <property type="molecule type" value="Genomic_DNA"/>
</dbReference>
<dbReference type="GO" id="GO:0072583">
    <property type="term" value="P:clathrin-dependent endocytosis"/>
    <property type="evidence" value="ECO:0007669"/>
    <property type="project" value="InterPro"/>
</dbReference>
<evidence type="ECO:0000259" key="5">
    <source>
        <dbReference type="PROSITE" id="PS50942"/>
    </source>
</evidence>
<dbReference type="GO" id="GO:0005546">
    <property type="term" value="F:phosphatidylinositol-4,5-bisphosphate binding"/>
    <property type="evidence" value="ECO:0007669"/>
    <property type="project" value="TreeGrafter"/>
</dbReference>
<dbReference type="Gene3D" id="1.25.40.90">
    <property type="match status" value="1"/>
</dbReference>